<reference evidence="1" key="1">
    <citation type="submission" date="2022-11" db="EMBL/GenBank/DDBJ databases">
        <authorList>
            <person name="Hyden B.L."/>
            <person name="Feng K."/>
            <person name="Yates T."/>
            <person name="Jawdy S."/>
            <person name="Smart L.B."/>
            <person name="Muchero W."/>
        </authorList>
    </citation>
    <scope>NUCLEOTIDE SEQUENCE</scope>
    <source>
        <tissue evidence="1">Shoot tip</tissue>
    </source>
</reference>
<reference evidence="1" key="2">
    <citation type="journal article" date="2023" name="Int. J. Mol. Sci.">
        <title>De Novo Assembly and Annotation of 11 Diverse Shrub Willow (Salix) Genomes Reveals Novel Gene Organization in Sex-Linked Regions.</title>
        <authorList>
            <person name="Hyden B."/>
            <person name="Feng K."/>
            <person name="Yates T.B."/>
            <person name="Jawdy S."/>
            <person name="Cereghino C."/>
            <person name="Smart L.B."/>
            <person name="Muchero W."/>
        </authorList>
    </citation>
    <scope>NUCLEOTIDE SEQUENCE</scope>
    <source>
        <tissue evidence="1">Shoot tip</tissue>
    </source>
</reference>
<dbReference type="Proteomes" id="UP001151532">
    <property type="component" value="Chromosome 19"/>
</dbReference>
<protein>
    <submittedName>
        <fullName evidence="1">Uncharacterized protein</fullName>
    </submittedName>
</protein>
<accession>A0A9Q0V9V5</accession>
<evidence type="ECO:0000313" key="1">
    <source>
        <dbReference type="EMBL" id="KAJ6744381.1"/>
    </source>
</evidence>
<gene>
    <name evidence="1" type="ORF">OIU79_030663</name>
</gene>
<keyword evidence="2" id="KW-1185">Reference proteome</keyword>
<name>A0A9Q0V9V5_SALPP</name>
<organism evidence="1 2">
    <name type="scientific">Salix purpurea</name>
    <name type="common">Purple osier willow</name>
    <dbReference type="NCBI Taxonomy" id="77065"/>
    <lineage>
        <taxon>Eukaryota</taxon>
        <taxon>Viridiplantae</taxon>
        <taxon>Streptophyta</taxon>
        <taxon>Embryophyta</taxon>
        <taxon>Tracheophyta</taxon>
        <taxon>Spermatophyta</taxon>
        <taxon>Magnoliopsida</taxon>
        <taxon>eudicotyledons</taxon>
        <taxon>Gunneridae</taxon>
        <taxon>Pentapetalae</taxon>
        <taxon>rosids</taxon>
        <taxon>fabids</taxon>
        <taxon>Malpighiales</taxon>
        <taxon>Salicaceae</taxon>
        <taxon>Saliceae</taxon>
        <taxon>Salix</taxon>
    </lineage>
</organism>
<dbReference type="EMBL" id="JAPFFK010000009">
    <property type="protein sequence ID" value="KAJ6744381.1"/>
    <property type="molecule type" value="Genomic_DNA"/>
</dbReference>
<dbReference type="AlphaFoldDB" id="A0A9Q0V9V5"/>
<evidence type="ECO:0000313" key="2">
    <source>
        <dbReference type="Proteomes" id="UP001151532"/>
    </source>
</evidence>
<proteinExistence type="predicted"/>
<comment type="caution">
    <text evidence="1">The sequence shown here is derived from an EMBL/GenBank/DDBJ whole genome shotgun (WGS) entry which is preliminary data.</text>
</comment>
<sequence>MNGCGLLEIDFGSQFSTAGRRVRGDLSAHGFYISAVTGFDRRIGGLHLLRLNLTGDFHTRTVDPILMIATVELPPQIKRKFVAVVAPL</sequence>